<gene>
    <name evidence="11" type="ORF">RRG08_041862</name>
</gene>
<keyword evidence="2" id="KW-1003">Cell membrane</keyword>
<dbReference type="GO" id="GO:0005886">
    <property type="term" value="C:plasma membrane"/>
    <property type="evidence" value="ECO:0007669"/>
    <property type="project" value="UniProtKB-SubCell"/>
</dbReference>
<keyword evidence="4 9" id="KW-1133">Transmembrane helix</keyword>
<evidence type="ECO:0000256" key="8">
    <source>
        <dbReference type="ARBA" id="ARBA00023224"/>
    </source>
</evidence>
<feature type="transmembrane region" description="Helical" evidence="9">
    <location>
        <begin position="38"/>
        <end position="64"/>
    </location>
</feature>
<evidence type="ECO:0000313" key="11">
    <source>
        <dbReference type="EMBL" id="KAK3728678.1"/>
    </source>
</evidence>
<evidence type="ECO:0000256" key="2">
    <source>
        <dbReference type="ARBA" id="ARBA00022475"/>
    </source>
</evidence>
<feature type="transmembrane region" description="Helical" evidence="9">
    <location>
        <begin position="76"/>
        <end position="98"/>
    </location>
</feature>
<evidence type="ECO:0000256" key="6">
    <source>
        <dbReference type="ARBA" id="ARBA00023136"/>
    </source>
</evidence>
<dbReference type="EMBL" id="JAWDGP010007174">
    <property type="protein sequence ID" value="KAK3728678.1"/>
    <property type="molecule type" value="Genomic_DNA"/>
</dbReference>
<reference evidence="11" key="1">
    <citation type="journal article" date="2023" name="G3 (Bethesda)">
        <title>A reference genome for the long-term kleptoplast-retaining sea slug Elysia crispata morphotype clarki.</title>
        <authorList>
            <person name="Eastman K.E."/>
            <person name="Pendleton A.L."/>
            <person name="Shaikh M.A."/>
            <person name="Suttiyut T."/>
            <person name="Ogas R."/>
            <person name="Tomko P."/>
            <person name="Gavelis G."/>
            <person name="Widhalm J.R."/>
            <person name="Wisecaver J.H."/>
        </authorList>
    </citation>
    <scope>NUCLEOTIDE SEQUENCE</scope>
    <source>
        <strain evidence="11">ECLA1</strain>
    </source>
</reference>
<dbReference type="PANTHER" id="PTHR24249">
    <property type="entry name" value="HISTAMINE RECEPTOR-RELATED G-PROTEIN COUPLED RECEPTOR"/>
    <property type="match status" value="1"/>
</dbReference>
<evidence type="ECO:0000256" key="9">
    <source>
        <dbReference type="SAM" id="Phobius"/>
    </source>
</evidence>
<keyword evidence="12" id="KW-1185">Reference proteome</keyword>
<comment type="caution">
    <text evidence="11">The sequence shown here is derived from an EMBL/GenBank/DDBJ whole genome shotgun (WGS) entry which is preliminary data.</text>
</comment>
<dbReference type="GO" id="GO:0004930">
    <property type="term" value="F:G protein-coupled receptor activity"/>
    <property type="evidence" value="ECO:0007669"/>
    <property type="project" value="UniProtKB-KW"/>
</dbReference>
<organism evidence="11 12">
    <name type="scientific">Elysia crispata</name>
    <name type="common">lettuce slug</name>
    <dbReference type="NCBI Taxonomy" id="231223"/>
    <lineage>
        <taxon>Eukaryota</taxon>
        <taxon>Metazoa</taxon>
        <taxon>Spiralia</taxon>
        <taxon>Lophotrochozoa</taxon>
        <taxon>Mollusca</taxon>
        <taxon>Gastropoda</taxon>
        <taxon>Heterobranchia</taxon>
        <taxon>Euthyneura</taxon>
        <taxon>Panpulmonata</taxon>
        <taxon>Sacoglossa</taxon>
        <taxon>Placobranchoidea</taxon>
        <taxon>Plakobranchidae</taxon>
        <taxon>Elysia</taxon>
    </lineage>
</organism>
<keyword evidence="6 9" id="KW-0472">Membrane</keyword>
<feature type="transmembrane region" description="Helical" evidence="9">
    <location>
        <begin position="118"/>
        <end position="140"/>
    </location>
</feature>
<dbReference type="SUPFAM" id="SSF81321">
    <property type="entry name" value="Family A G protein-coupled receptor-like"/>
    <property type="match status" value="1"/>
</dbReference>
<feature type="transmembrane region" description="Helical" evidence="9">
    <location>
        <begin position="266"/>
        <end position="289"/>
    </location>
</feature>
<evidence type="ECO:0000256" key="5">
    <source>
        <dbReference type="ARBA" id="ARBA00023040"/>
    </source>
</evidence>
<sequence length="351" mass="38784">MEWTTLNIDIKDISMVPQHIPDVPGGIIDSVTYGYLTIILRVITVPVLAVIAFCAGIVNIMTFAKMNLNQGVNNNLLILSVSDFLLSVVSISCNYWYIMLWLGINSLAGISAVQALTFSLRFLTFPLNVSLIVTTVIAVVRSLSVVMPFSFRDVATVRRQFIAMGVGSAMSLAIPSYTIIGYFSASLSEKQKFMNLNCIKPINCTIFNVSRYIFFFTCLFVIIISMIFLTIALKKSSKFQTLATTSAAEKQSKATSTREAQVIKTVILVLAVNVAGNLPLMVLSIFRIVLPEVSSTGRYRYESGLLEMMVGAGMNLNISLNTPIYFFCNSSFRTVLKSMIGQHSRAFKRTV</sequence>
<dbReference type="Gene3D" id="1.20.1070.10">
    <property type="entry name" value="Rhodopsin 7-helix transmembrane proteins"/>
    <property type="match status" value="1"/>
</dbReference>
<comment type="subcellular location">
    <subcellularLocation>
        <location evidence="1">Cell membrane</location>
        <topology evidence="1">Multi-pass membrane protein</topology>
    </subcellularLocation>
</comment>
<evidence type="ECO:0000256" key="4">
    <source>
        <dbReference type="ARBA" id="ARBA00022989"/>
    </source>
</evidence>
<evidence type="ECO:0000256" key="3">
    <source>
        <dbReference type="ARBA" id="ARBA00022692"/>
    </source>
</evidence>
<evidence type="ECO:0000313" key="12">
    <source>
        <dbReference type="Proteomes" id="UP001283361"/>
    </source>
</evidence>
<keyword evidence="3 9" id="KW-0812">Transmembrane</keyword>
<dbReference type="PROSITE" id="PS50262">
    <property type="entry name" value="G_PROTEIN_RECEP_F1_2"/>
    <property type="match status" value="1"/>
</dbReference>
<accession>A0AAE0Y0F2</accession>
<dbReference type="InterPro" id="IPR050569">
    <property type="entry name" value="TAAR"/>
</dbReference>
<name>A0AAE0Y0F2_9GAST</name>
<protein>
    <recommendedName>
        <fullName evidence="10">G-protein coupled receptors family 1 profile domain-containing protein</fullName>
    </recommendedName>
</protein>
<keyword evidence="5" id="KW-0297">G-protein coupled receptor</keyword>
<dbReference type="PANTHER" id="PTHR24249:SF422">
    <property type="entry name" value="G-PROTEIN COUPLED RECEPTORS FAMILY 1 PROFILE DOMAIN-CONTAINING PROTEIN"/>
    <property type="match status" value="1"/>
</dbReference>
<dbReference type="AlphaFoldDB" id="A0AAE0Y0F2"/>
<keyword evidence="7" id="KW-0675">Receptor</keyword>
<evidence type="ECO:0000259" key="10">
    <source>
        <dbReference type="PROSITE" id="PS50262"/>
    </source>
</evidence>
<dbReference type="InterPro" id="IPR017452">
    <property type="entry name" value="GPCR_Rhodpsn_7TM"/>
</dbReference>
<proteinExistence type="predicted"/>
<feature type="domain" description="G-protein coupled receptors family 1 profile" evidence="10">
    <location>
        <begin position="55"/>
        <end position="325"/>
    </location>
</feature>
<dbReference type="Proteomes" id="UP001283361">
    <property type="component" value="Unassembled WGS sequence"/>
</dbReference>
<evidence type="ECO:0000256" key="7">
    <source>
        <dbReference type="ARBA" id="ARBA00023170"/>
    </source>
</evidence>
<feature type="transmembrane region" description="Helical" evidence="9">
    <location>
        <begin position="309"/>
        <end position="328"/>
    </location>
</feature>
<feature type="transmembrane region" description="Helical" evidence="9">
    <location>
        <begin position="212"/>
        <end position="233"/>
    </location>
</feature>
<keyword evidence="8" id="KW-0807">Transducer</keyword>
<feature type="transmembrane region" description="Helical" evidence="9">
    <location>
        <begin position="161"/>
        <end position="185"/>
    </location>
</feature>
<evidence type="ECO:0000256" key="1">
    <source>
        <dbReference type="ARBA" id="ARBA00004651"/>
    </source>
</evidence>